<evidence type="ECO:0000313" key="1">
    <source>
        <dbReference type="EMBL" id="KAI5682462.1"/>
    </source>
</evidence>
<proteinExistence type="predicted"/>
<keyword evidence="2" id="KW-1185">Reference proteome</keyword>
<evidence type="ECO:0000313" key="2">
    <source>
        <dbReference type="Proteomes" id="UP001060085"/>
    </source>
</evidence>
<sequence>MMRLSAKLPAAARVTQSFSLLRPPCPLPVPPLHFRFFTGNNKTESFVPSNPVAHQMINYALNLARSQKSDESYAQGLLVLEQCHSTQSDDNSKGMVLLAMSTLLYERGNFIEAIEKLQSIQDLSLSSVVVREWLVERLLSVMFAAVAATEALVGLDLELDQDDSASVLAEICFQLMETIKLELADANGLNALEARAKAIKGLVKIARGDIESAEPFFLGLQDDNNACTGNVALSYAEYLHGLRKLPIAKELYQKVIQGMSQNQYFSNLDTYAACNMAKDEVLLAATCGLGQLEAHSGNFGDAEETLTGALKKAEDHFGSRHPKVGVILTCIALMFRQKATIERSSSLLIQEGLYRRAIELLKAPALETKSMSIKMSSGCSLA</sequence>
<reference evidence="2" key="1">
    <citation type="journal article" date="2023" name="Nat. Plants">
        <title>Single-cell RNA sequencing provides a high-resolution roadmap for understanding the multicellular compartmentation of specialized metabolism.</title>
        <authorList>
            <person name="Sun S."/>
            <person name="Shen X."/>
            <person name="Li Y."/>
            <person name="Li Y."/>
            <person name="Wang S."/>
            <person name="Li R."/>
            <person name="Zhang H."/>
            <person name="Shen G."/>
            <person name="Guo B."/>
            <person name="Wei J."/>
            <person name="Xu J."/>
            <person name="St-Pierre B."/>
            <person name="Chen S."/>
            <person name="Sun C."/>
        </authorList>
    </citation>
    <scope>NUCLEOTIDE SEQUENCE [LARGE SCALE GENOMIC DNA]</scope>
</reference>
<comment type="caution">
    <text evidence="1">The sequence shown here is derived from an EMBL/GenBank/DDBJ whole genome shotgun (WGS) entry which is preliminary data.</text>
</comment>
<dbReference type="EMBL" id="CM044701">
    <property type="protein sequence ID" value="KAI5682462.1"/>
    <property type="molecule type" value="Genomic_DNA"/>
</dbReference>
<organism evidence="1 2">
    <name type="scientific">Catharanthus roseus</name>
    <name type="common">Madagascar periwinkle</name>
    <name type="synonym">Vinca rosea</name>
    <dbReference type="NCBI Taxonomy" id="4058"/>
    <lineage>
        <taxon>Eukaryota</taxon>
        <taxon>Viridiplantae</taxon>
        <taxon>Streptophyta</taxon>
        <taxon>Embryophyta</taxon>
        <taxon>Tracheophyta</taxon>
        <taxon>Spermatophyta</taxon>
        <taxon>Magnoliopsida</taxon>
        <taxon>eudicotyledons</taxon>
        <taxon>Gunneridae</taxon>
        <taxon>Pentapetalae</taxon>
        <taxon>asterids</taxon>
        <taxon>lamiids</taxon>
        <taxon>Gentianales</taxon>
        <taxon>Apocynaceae</taxon>
        <taxon>Rauvolfioideae</taxon>
        <taxon>Vinceae</taxon>
        <taxon>Catharanthinae</taxon>
        <taxon>Catharanthus</taxon>
    </lineage>
</organism>
<protein>
    <submittedName>
        <fullName evidence="1">Uncharacterized protein</fullName>
    </submittedName>
</protein>
<gene>
    <name evidence="1" type="ORF">M9H77_03690</name>
</gene>
<name>A0ACC0CBX1_CATRO</name>
<accession>A0ACC0CBX1</accession>
<dbReference type="Proteomes" id="UP001060085">
    <property type="component" value="Linkage Group LG01"/>
</dbReference>